<proteinExistence type="predicted"/>
<gene>
    <name evidence="2" type="ORF">rCG_54638</name>
</gene>
<reference evidence="2 3" key="1">
    <citation type="submission" date="2005-09" db="EMBL/GenBank/DDBJ databases">
        <authorList>
            <person name="Mural R.J."/>
            <person name="Li P.W."/>
            <person name="Adams M.D."/>
            <person name="Amanatides P.G."/>
            <person name="Baden-Tillson H."/>
            <person name="Barnstead M."/>
            <person name="Chin S.H."/>
            <person name="Dew I."/>
            <person name="Evans C.A."/>
            <person name="Ferriera S."/>
            <person name="Flanigan M."/>
            <person name="Fosler C."/>
            <person name="Glodek A."/>
            <person name="Gu Z."/>
            <person name="Holt R.A."/>
            <person name="Jennings D."/>
            <person name="Kraft C.L."/>
            <person name="Lu F."/>
            <person name="Nguyen T."/>
            <person name="Nusskern D.R."/>
            <person name="Pfannkoch C.M."/>
            <person name="Sitter C."/>
            <person name="Sutton G.G."/>
            <person name="Venter J.C."/>
            <person name="Wang Z."/>
            <person name="Woodage T."/>
            <person name="Zheng X.H."/>
            <person name="Zhong F."/>
        </authorList>
    </citation>
    <scope>NUCLEOTIDE SEQUENCE [LARGE SCALE GENOMIC DNA]</scope>
    <source>
        <strain>BN</strain>
        <strain evidence="3">Sprague-Dawley</strain>
    </source>
</reference>
<sequence>MSGMDGMKLGASGAWREEQVGSETLMTPKD</sequence>
<evidence type="ECO:0000313" key="3">
    <source>
        <dbReference type="Proteomes" id="UP000234681"/>
    </source>
</evidence>
<feature type="compositionally biased region" description="Polar residues" evidence="1">
    <location>
        <begin position="21"/>
        <end position="30"/>
    </location>
</feature>
<evidence type="ECO:0000313" key="2">
    <source>
        <dbReference type="EMBL" id="EDM07316.1"/>
    </source>
</evidence>
<dbReference type="AlphaFoldDB" id="A6JB68"/>
<feature type="region of interest" description="Disordered" evidence="1">
    <location>
        <begin position="1"/>
        <end position="30"/>
    </location>
</feature>
<name>A6JB68_RAT</name>
<protein>
    <submittedName>
        <fullName evidence="2">RCG54638</fullName>
    </submittedName>
</protein>
<dbReference type="Proteomes" id="UP000234681">
    <property type="component" value="Chromosome 1"/>
</dbReference>
<evidence type="ECO:0000256" key="1">
    <source>
        <dbReference type="SAM" id="MobiDB-lite"/>
    </source>
</evidence>
<organism evidence="2 3">
    <name type="scientific">Rattus norvegicus</name>
    <name type="common">Rat</name>
    <dbReference type="NCBI Taxonomy" id="10116"/>
    <lineage>
        <taxon>Eukaryota</taxon>
        <taxon>Metazoa</taxon>
        <taxon>Chordata</taxon>
        <taxon>Craniata</taxon>
        <taxon>Vertebrata</taxon>
        <taxon>Euteleostomi</taxon>
        <taxon>Mammalia</taxon>
        <taxon>Eutheria</taxon>
        <taxon>Euarchontoglires</taxon>
        <taxon>Glires</taxon>
        <taxon>Rodentia</taxon>
        <taxon>Myomorpha</taxon>
        <taxon>Muroidea</taxon>
        <taxon>Muridae</taxon>
        <taxon>Murinae</taxon>
        <taxon>Rattus</taxon>
    </lineage>
</organism>
<dbReference type="EMBL" id="CH473979">
    <property type="protein sequence ID" value="EDM07316.1"/>
    <property type="molecule type" value="Genomic_DNA"/>
</dbReference>
<accession>A6JB68</accession>